<reference evidence="2 3" key="1">
    <citation type="submission" date="2019-04" db="EMBL/GenBank/DDBJ databases">
        <title>Friends and foes A comparative genomics studyof 23 Aspergillus species from section Flavi.</title>
        <authorList>
            <consortium name="DOE Joint Genome Institute"/>
            <person name="Kjaerbolling I."/>
            <person name="Vesth T."/>
            <person name="Frisvad J.C."/>
            <person name="Nybo J.L."/>
            <person name="Theobald S."/>
            <person name="Kildgaard S."/>
            <person name="Isbrandt T."/>
            <person name="Kuo A."/>
            <person name="Sato A."/>
            <person name="Lyhne E.K."/>
            <person name="Kogle M.E."/>
            <person name="Wiebenga A."/>
            <person name="Kun R.S."/>
            <person name="Lubbers R.J."/>
            <person name="Makela M.R."/>
            <person name="Barry K."/>
            <person name="Chovatia M."/>
            <person name="Clum A."/>
            <person name="Daum C."/>
            <person name="Haridas S."/>
            <person name="He G."/>
            <person name="LaButti K."/>
            <person name="Lipzen A."/>
            <person name="Mondo S."/>
            <person name="Riley R."/>
            <person name="Salamov A."/>
            <person name="Simmons B.A."/>
            <person name="Magnuson J.K."/>
            <person name="Henrissat B."/>
            <person name="Mortensen U.H."/>
            <person name="Larsen T.O."/>
            <person name="Devries R.P."/>
            <person name="Grigoriev I.V."/>
            <person name="Machida M."/>
            <person name="Baker S.E."/>
            <person name="Andersen M.R."/>
        </authorList>
    </citation>
    <scope>NUCLEOTIDE SEQUENCE [LARGE SCALE GENOMIC DNA]</scope>
    <source>
        <strain evidence="2 3">IBT 29228</strain>
    </source>
</reference>
<accession>A0A5N7BFA0</accession>
<dbReference type="EMBL" id="ML736181">
    <property type="protein sequence ID" value="KAE8380464.1"/>
    <property type="molecule type" value="Genomic_DNA"/>
</dbReference>
<proteinExistence type="predicted"/>
<evidence type="ECO:0008006" key="4">
    <source>
        <dbReference type="Google" id="ProtNLM"/>
    </source>
</evidence>
<protein>
    <recommendedName>
        <fullName evidence="4">Extracellular glycine-rich protein</fullName>
    </recommendedName>
</protein>
<feature type="region of interest" description="Disordered" evidence="1">
    <location>
        <begin position="97"/>
        <end position="116"/>
    </location>
</feature>
<name>A0A5N7BFA0_9EURO</name>
<gene>
    <name evidence="2" type="ORF">BDV26DRAFT_135420</name>
</gene>
<dbReference type="OrthoDB" id="4508342at2759"/>
<organism evidence="2 3">
    <name type="scientific">Aspergillus bertholletiae</name>
    <dbReference type="NCBI Taxonomy" id="1226010"/>
    <lineage>
        <taxon>Eukaryota</taxon>
        <taxon>Fungi</taxon>
        <taxon>Dikarya</taxon>
        <taxon>Ascomycota</taxon>
        <taxon>Pezizomycotina</taxon>
        <taxon>Eurotiomycetes</taxon>
        <taxon>Eurotiomycetidae</taxon>
        <taxon>Eurotiales</taxon>
        <taxon>Aspergillaceae</taxon>
        <taxon>Aspergillus</taxon>
        <taxon>Aspergillus subgen. Circumdati</taxon>
    </lineage>
</organism>
<dbReference type="AlphaFoldDB" id="A0A5N7BFA0"/>
<dbReference type="Proteomes" id="UP000326198">
    <property type="component" value="Unassembled WGS sequence"/>
</dbReference>
<keyword evidence="3" id="KW-1185">Reference proteome</keyword>
<evidence type="ECO:0000256" key="1">
    <source>
        <dbReference type="SAM" id="MobiDB-lite"/>
    </source>
</evidence>
<sequence>MSFLDISVHRSTRLSSFLINFILSSELCSSPSFSLPFIPFCVFDKQPHPTMRTVIIFTLLMSALAAPTQTIERRQLGSVIPSTPAGVDVGVKAMAAPAPSAPPQIPAPGGQAGGGSAAGGGLGDLTNLIAQGVQGITKLISTIAGAASGGGGESGGGGQASGGGDLGDLTNLIGEGVKGLQSLAGAAGNAGGGLGDLTSLISNAAGGLGSIGNLLGGLGGLGGVLRRNINPELIGQAIKETELPDLDDDECIIEKLGGLFPGGAGSATESRRSTR</sequence>
<evidence type="ECO:0000313" key="3">
    <source>
        <dbReference type="Proteomes" id="UP000326198"/>
    </source>
</evidence>
<evidence type="ECO:0000313" key="2">
    <source>
        <dbReference type="EMBL" id="KAE8380464.1"/>
    </source>
</evidence>